<feature type="domain" description="Response regulatory" evidence="4">
    <location>
        <begin position="10"/>
        <end position="124"/>
    </location>
</feature>
<dbReference type="OrthoDB" id="9782655at2"/>
<evidence type="ECO:0000256" key="1">
    <source>
        <dbReference type="ARBA" id="ARBA00022553"/>
    </source>
</evidence>
<proteinExistence type="predicted"/>
<name>A0A4P6K128_KTERU</name>
<evidence type="ECO:0000256" key="3">
    <source>
        <dbReference type="PROSITE-ProRule" id="PRU00169"/>
    </source>
</evidence>
<dbReference type="PANTHER" id="PTHR44591">
    <property type="entry name" value="STRESS RESPONSE REGULATOR PROTEIN 1"/>
    <property type="match status" value="1"/>
</dbReference>
<dbReference type="InterPro" id="IPR050595">
    <property type="entry name" value="Bact_response_regulator"/>
</dbReference>
<evidence type="ECO:0000313" key="6">
    <source>
        <dbReference type="Proteomes" id="UP000290365"/>
    </source>
</evidence>
<keyword evidence="6" id="KW-1185">Reference proteome</keyword>
<dbReference type="Gene3D" id="3.40.50.2300">
    <property type="match status" value="1"/>
</dbReference>
<dbReference type="SUPFAM" id="SSF52172">
    <property type="entry name" value="CheY-like"/>
    <property type="match status" value="1"/>
</dbReference>
<dbReference type="GO" id="GO:0000160">
    <property type="term" value="P:phosphorelay signal transduction system"/>
    <property type="evidence" value="ECO:0007669"/>
    <property type="project" value="UniProtKB-KW"/>
</dbReference>
<reference evidence="5 6" key="1">
    <citation type="submission" date="2019-01" db="EMBL/GenBank/DDBJ databases">
        <title>Ktedonosporobacter rubrisoli SCAWS-G2.</title>
        <authorList>
            <person name="Huang Y."/>
            <person name="Yan B."/>
        </authorList>
    </citation>
    <scope>NUCLEOTIDE SEQUENCE [LARGE SCALE GENOMIC DNA]</scope>
    <source>
        <strain evidence="5 6">SCAWS-G2</strain>
    </source>
</reference>
<dbReference type="EMBL" id="CP035758">
    <property type="protein sequence ID" value="QBD81360.1"/>
    <property type="molecule type" value="Genomic_DNA"/>
</dbReference>
<dbReference type="Pfam" id="PF00072">
    <property type="entry name" value="Response_reg"/>
    <property type="match status" value="1"/>
</dbReference>
<dbReference type="PROSITE" id="PS50110">
    <property type="entry name" value="RESPONSE_REGULATORY"/>
    <property type="match status" value="1"/>
</dbReference>
<dbReference type="KEGG" id="kbs:EPA93_37450"/>
<evidence type="ECO:0000256" key="2">
    <source>
        <dbReference type="ARBA" id="ARBA00023012"/>
    </source>
</evidence>
<dbReference type="CDD" id="cd00156">
    <property type="entry name" value="REC"/>
    <property type="match status" value="1"/>
</dbReference>
<dbReference type="Proteomes" id="UP000290365">
    <property type="component" value="Chromosome"/>
</dbReference>
<dbReference type="PANTHER" id="PTHR44591:SF14">
    <property type="entry name" value="PROTEIN PILG"/>
    <property type="match status" value="1"/>
</dbReference>
<gene>
    <name evidence="5" type="ORF">EPA93_37450</name>
</gene>
<keyword evidence="1 3" id="KW-0597">Phosphoprotein</keyword>
<sequence length="127" mass="14709">MLDQDNASKLILVVEDDHDVADFIFQALKGETPYEILLVNDGHEALKLIQSKRPQLCLLDYQLPHMNGLELYENMITTDESLKAMHVLFMSASIPKSEMHQRHLLYIEKPFELDLFLNLVDNLLTQQ</sequence>
<dbReference type="InterPro" id="IPR011006">
    <property type="entry name" value="CheY-like_superfamily"/>
</dbReference>
<dbReference type="SMART" id="SM00448">
    <property type="entry name" value="REC"/>
    <property type="match status" value="1"/>
</dbReference>
<dbReference type="InterPro" id="IPR001789">
    <property type="entry name" value="Sig_transdc_resp-reg_receiver"/>
</dbReference>
<evidence type="ECO:0000259" key="4">
    <source>
        <dbReference type="PROSITE" id="PS50110"/>
    </source>
</evidence>
<organism evidence="5 6">
    <name type="scientific">Ktedonosporobacter rubrisoli</name>
    <dbReference type="NCBI Taxonomy" id="2509675"/>
    <lineage>
        <taxon>Bacteria</taxon>
        <taxon>Bacillati</taxon>
        <taxon>Chloroflexota</taxon>
        <taxon>Ktedonobacteria</taxon>
        <taxon>Ktedonobacterales</taxon>
        <taxon>Ktedonosporobacteraceae</taxon>
        <taxon>Ktedonosporobacter</taxon>
    </lineage>
</organism>
<keyword evidence="2" id="KW-0902">Two-component regulatory system</keyword>
<feature type="modified residue" description="4-aspartylphosphate" evidence="3">
    <location>
        <position position="60"/>
    </location>
</feature>
<evidence type="ECO:0000313" key="5">
    <source>
        <dbReference type="EMBL" id="QBD81360.1"/>
    </source>
</evidence>
<dbReference type="AlphaFoldDB" id="A0A4P6K128"/>
<dbReference type="RefSeq" id="WP_129892421.1">
    <property type="nucleotide sequence ID" value="NZ_CP035758.1"/>
</dbReference>
<protein>
    <submittedName>
        <fullName evidence="5">Response regulator</fullName>
    </submittedName>
</protein>
<accession>A0A4P6K128</accession>